<dbReference type="PROSITE" id="PS01063">
    <property type="entry name" value="SIGMA70_ECF"/>
    <property type="match status" value="1"/>
</dbReference>
<evidence type="ECO:0000256" key="6">
    <source>
        <dbReference type="RuleBase" id="RU000716"/>
    </source>
</evidence>
<dbReference type="GO" id="GO:0006352">
    <property type="term" value="P:DNA-templated transcription initiation"/>
    <property type="evidence" value="ECO:0007669"/>
    <property type="project" value="InterPro"/>
</dbReference>
<gene>
    <name evidence="8" type="ORF">KTH89_20465</name>
</gene>
<dbReference type="AlphaFoldDB" id="A0A949K8E0"/>
<evidence type="ECO:0000256" key="5">
    <source>
        <dbReference type="ARBA" id="ARBA00023163"/>
    </source>
</evidence>
<evidence type="ECO:0000256" key="2">
    <source>
        <dbReference type="ARBA" id="ARBA00023015"/>
    </source>
</evidence>
<dbReference type="EMBL" id="JAHQCW010000044">
    <property type="protein sequence ID" value="MBU9738913.1"/>
    <property type="molecule type" value="Genomic_DNA"/>
</dbReference>
<organism evidence="8 9">
    <name type="scientific">Diplocloster agilis</name>
    <dbReference type="NCBI Taxonomy" id="2850323"/>
    <lineage>
        <taxon>Bacteria</taxon>
        <taxon>Bacillati</taxon>
        <taxon>Bacillota</taxon>
        <taxon>Clostridia</taxon>
        <taxon>Lachnospirales</taxon>
        <taxon>Lachnospiraceae</taxon>
        <taxon>Diplocloster</taxon>
    </lineage>
</organism>
<protein>
    <recommendedName>
        <fullName evidence="6">RNA polymerase sigma factor</fullName>
    </recommendedName>
</protein>
<evidence type="ECO:0000313" key="8">
    <source>
        <dbReference type="EMBL" id="MBU9738913.1"/>
    </source>
</evidence>
<dbReference type="PANTHER" id="PTHR43133:SF8">
    <property type="entry name" value="RNA POLYMERASE SIGMA FACTOR HI_1459-RELATED"/>
    <property type="match status" value="1"/>
</dbReference>
<dbReference type="PANTHER" id="PTHR43133">
    <property type="entry name" value="RNA POLYMERASE ECF-TYPE SIGMA FACTO"/>
    <property type="match status" value="1"/>
</dbReference>
<dbReference type="InterPro" id="IPR013324">
    <property type="entry name" value="RNA_pol_sigma_r3/r4-like"/>
</dbReference>
<evidence type="ECO:0000256" key="1">
    <source>
        <dbReference type="ARBA" id="ARBA00010641"/>
    </source>
</evidence>
<dbReference type="InterPro" id="IPR007627">
    <property type="entry name" value="RNA_pol_sigma70_r2"/>
</dbReference>
<keyword evidence="9" id="KW-1185">Reference proteome</keyword>
<dbReference type="NCBIfam" id="TIGR02937">
    <property type="entry name" value="sigma70-ECF"/>
    <property type="match status" value="1"/>
</dbReference>
<reference evidence="8" key="1">
    <citation type="submission" date="2021-06" db="EMBL/GenBank/DDBJ databases">
        <title>Description of novel taxa of the family Lachnospiraceae.</title>
        <authorList>
            <person name="Chaplin A.V."/>
            <person name="Sokolova S.R."/>
            <person name="Pikina A.P."/>
            <person name="Korzhanova M."/>
            <person name="Belova V."/>
            <person name="Korostin D."/>
            <person name="Efimov B.A."/>
        </authorList>
    </citation>
    <scope>NUCLEOTIDE SEQUENCE</scope>
    <source>
        <strain evidence="8">ASD5720</strain>
    </source>
</reference>
<evidence type="ECO:0000313" key="9">
    <source>
        <dbReference type="Proteomes" id="UP000712157"/>
    </source>
</evidence>
<dbReference type="Gene3D" id="1.10.1740.10">
    <property type="match status" value="1"/>
</dbReference>
<dbReference type="SUPFAM" id="SSF88659">
    <property type="entry name" value="Sigma3 and sigma4 domains of RNA polymerase sigma factors"/>
    <property type="match status" value="1"/>
</dbReference>
<keyword evidence="2 6" id="KW-0805">Transcription regulation</keyword>
<accession>A0A949K8E0</accession>
<proteinExistence type="inferred from homology"/>
<sequence>MKQEEKWIRSILHRGSTKAADQLVRAYYDKLYAFIYRQVGCKEDALDLTQDSFIAALRSLASYDPSKAGFGTWLCHIAAHKVIDARRKYRPVTVPFDEEDIRTPEDFTDVLADRELIRQMEEYVCRLSPELQEIFRLRIYAELPFPKIASVTLQPEAKIKAQYYRLIKRLRKEFEDHE</sequence>
<name>A0A949K8E0_9FIRM</name>
<dbReference type="InterPro" id="IPR036388">
    <property type="entry name" value="WH-like_DNA-bd_sf"/>
</dbReference>
<feature type="domain" description="RNA polymerase sigma-70 region 2" evidence="7">
    <location>
        <begin position="23"/>
        <end position="90"/>
    </location>
</feature>
<dbReference type="GO" id="GO:0016987">
    <property type="term" value="F:sigma factor activity"/>
    <property type="evidence" value="ECO:0007669"/>
    <property type="project" value="UniProtKB-KW"/>
</dbReference>
<evidence type="ECO:0000256" key="3">
    <source>
        <dbReference type="ARBA" id="ARBA00023082"/>
    </source>
</evidence>
<dbReference type="Proteomes" id="UP000712157">
    <property type="component" value="Unassembled WGS sequence"/>
</dbReference>
<dbReference type="SUPFAM" id="SSF88946">
    <property type="entry name" value="Sigma2 domain of RNA polymerase sigma factors"/>
    <property type="match status" value="1"/>
</dbReference>
<dbReference type="InterPro" id="IPR039425">
    <property type="entry name" value="RNA_pol_sigma-70-like"/>
</dbReference>
<dbReference type="GO" id="GO:0003677">
    <property type="term" value="F:DNA binding"/>
    <property type="evidence" value="ECO:0007669"/>
    <property type="project" value="UniProtKB-KW"/>
</dbReference>
<keyword evidence="5 6" id="KW-0804">Transcription</keyword>
<comment type="similarity">
    <text evidence="1 6">Belongs to the sigma-70 factor family. ECF subfamily.</text>
</comment>
<dbReference type="InterPro" id="IPR014284">
    <property type="entry name" value="RNA_pol_sigma-70_dom"/>
</dbReference>
<dbReference type="InterPro" id="IPR000838">
    <property type="entry name" value="RNA_pol_sigma70_ECF_CS"/>
</dbReference>
<dbReference type="Pfam" id="PF04542">
    <property type="entry name" value="Sigma70_r2"/>
    <property type="match status" value="1"/>
</dbReference>
<dbReference type="InterPro" id="IPR013325">
    <property type="entry name" value="RNA_pol_sigma_r2"/>
</dbReference>
<dbReference type="Gene3D" id="1.10.10.10">
    <property type="entry name" value="Winged helix-like DNA-binding domain superfamily/Winged helix DNA-binding domain"/>
    <property type="match status" value="1"/>
</dbReference>
<evidence type="ECO:0000259" key="7">
    <source>
        <dbReference type="Pfam" id="PF04542"/>
    </source>
</evidence>
<dbReference type="RefSeq" id="WP_238722921.1">
    <property type="nucleotide sequence ID" value="NZ_JAHQCW010000044.1"/>
</dbReference>
<keyword evidence="3 6" id="KW-0731">Sigma factor</keyword>
<evidence type="ECO:0000256" key="4">
    <source>
        <dbReference type="ARBA" id="ARBA00023125"/>
    </source>
</evidence>
<keyword evidence="4 6" id="KW-0238">DNA-binding</keyword>
<comment type="caution">
    <text evidence="8">The sequence shown here is derived from an EMBL/GenBank/DDBJ whole genome shotgun (WGS) entry which is preliminary data.</text>
</comment>